<dbReference type="EMBL" id="CAJNJA010010492">
    <property type="protein sequence ID" value="CAE7258292.1"/>
    <property type="molecule type" value="Genomic_DNA"/>
</dbReference>
<sequence length="784" mass="88331">VRTEEEKKAAALDAGLRRICTPKAKTGKLDVAPEVYQQWKKGGTERKLLLEHFIQAGANKDAFIKRIEHIRTKSRTSKLVVSSGWYTKDAMKKTLGWRDKYQKKLKEYWVDVSTQGTFQKTSEEVFREQLSGEGMADDITVGGVNPGEPLDASSGESSAGEDESDDDADSGAGKPRKGGRGKGNGNAKTSIEEEKALEAVENVGAVMTNILRTQGKMEDLTLKLQALKTAEATSEETIRKHVGEIMKLHDKMADLKSYFDGHGAMSPEKTAELQKLVQAVVQPCDDGGYEAEEDFASPEDEATFAGHETRLGQSLIKYHMEAKLDVSFVDVFLKKPHPILAIRDFVEGLSLEDHMTTLFHGHEAADYARFWADWQKVQPDHPVYEVHAGRLDKVVPIWIHADEGTSQKKKGLMVLSWQPLLGQGTQRKPDSSLNFLGPSVSTRLLFSVMSTQLYNTASKKKRLMALADVFARNLADCFERPIDVAWNGTSEQIYLCCLGMKGDWPALIKLGNLNRHHLRDTWSTDAGAGICHYCMGGMRGHAWHDLSFANMLAMRQDAPPPWSTPPVLIQHVPHSILQEPYFFRIDLFHLMHKGVLADVSCYDFALFGWVSSDKSSWLWFKGNDTTSLCKYLEWKLKDVHTSTDMSGSDQLYFAEMASLLSCGNKLMHRLYFAGLWLSTKERDKIIAVGDKFVSTFMLLAQMAYDWDLCRWKVQTKFHMLGELLFGLKMDRVRGCRSLNPLSYSTQVDEDFIGKVSISSRYVSSRALHEKTIHRYLLKLKQCWA</sequence>
<proteinExistence type="predicted"/>
<reference evidence="2" key="1">
    <citation type="submission" date="2021-02" db="EMBL/GenBank/DDBJ databases">
        <authorList>
            <person name="Dougan E. K."/>
            <person name="Rhodes N."/>
            <person name="Thang M."/>
            <person name="Chan C."/>
        </authorList>
    </citation>
    <scope>NUCLEOTIDE SEQUENCE</scope>
</reference>
<gene>
    <name evidence="2" type="ORF">SNEC2469_LOCUS5793</name>
</gene>
<dbReference type="OrthoDB" id="408949at2759"/>
<feature type="non-terminal residue" evidence="2">
    <location>
        <position position="1"/>
    </location>
</feature>
<evidence type="ECO:0000313" key="3">
    <source>
        <dbReference type="Proteomes" id="UP000601435"/>
    </source>
</evidence>
<feature type="compositionally biased region" description="Acidic residues" evidence="1">
    <location>
        <begin position="159"/>
        <end position="169"/>
    </location>
</feature>
<name>A0A812MAT6_9DINO</name>
<keyword evidence="3" id="KW-1185">Reference proteome</keyword>
<dbReference type="AlphaFoldDB" id="A0A812MAT6"/>
<comment type="caution">
    <text evidence="2">The sequence shown here is derived from an EMBL/GenBank/DDBJ whole genome shotgun (WGS) entry which is preliminary data.</text>
</comment>
<dbReference type="Proteomes" id="UP000601435">
    <property type="component" value="Unassembled WGS sequence"/>
</dbReference>
<protein>
    <submittedName>
        <fullName evidence="2">Uncharacterized protein</fullName>
    </submittedName>
</protein>
<organism evidence="2 3">
    <name type="scientific">Symbiodinium necroappetens</name>
    <dbReference type="NCBI Taxonomy" id="1628268"/>
    <lineage>
        <taxon>Eukaryota</taxon>
        <taxon>Sar</taxon>
        <taxon>Alveolata</taxon>
        <taxon>Dinophyceae</taxon>
        <taxon>Suessiales</taxon>
        <taxon>Symbiodiniaceae</taxon>
        <taxon>Symbiodinium</taxon>
    </lineage>
</organism>
<feature type="region of interest" description="Disordered" evidence="1">
    <location>
        <begin position="135"/>
        <end position="189"/>
    </location>
</feature>
<evidence type="ECO:0000313" key="2">
    <source>
        <dbReference type="EMBL" id="CAE7258292.1"/>
    </source>
</evidence>
<accession>A0A812MAT6</accession>
<evidence type="ECO:0000256" key="1">
    <source>
        <dbReference type="SAM" id="MobiDB-lite"/>
    </source>
</evidence>